<keyword evidence="2" id="KW-0547">Nucleotide-binding</keyword>
<evidence type="ECO:0000313" key="7">
    <source>
        <dbReference type="Proteomes" id="UP000788426"/>
    </source>
</evidence>
<dbReference type="EMBL" id="JAHXCT010000003">
    <property type="protein sequence ID" value="MBW4769247.1"/>
    <property type="molecule type" value="Genomic_DNA"/>
</dbReference>
<reference evidence="6 7" key="1">
    <citation type="submission" date="2021-07" db="EMBL/GenBank/DDBJ databases">
        <title>Genomic diversity and antimicrobial resistance of Prevotella spp. isolated from chronic lung disease airways.</title>
        <authorList>
            <person name="Webb K.A."/>
            <person name="Olagoke O.S."/>
            <person name="Baird T."/>
            <person name="Neill J."/>
            <person name="Pham A."/>
            <person name="Wells T.J."/>
            <person name="Ramsay K.A."/>
            <person name="Bell S.C."/>
            <person name="Sarovich D.S."/>
            <person name="Price E.P."/>
        </authorList>
    </citation>
    <scope>NUCLEOTIDE SEQUENCE [LARGE SCALE GENOMIC DNA]</scope>
    <source>
        <strain evidence="6 7">SCHI0011.S.12</strain>
    </source>
</reference>
<dbReference type="PANTHER" id="PTHR10534:SF2">
    <property type="entry name" value="PYRIDOXAL KINASE"/>
    <property type="match status" value="1"/>
</dbReference>
<dbReference type="EC" id="2.7.1.35" evidence="6"/>
<proteinExistence type="predicted"/>
<dbReference type="Proteomes" id="UP000788426">
    <property type="component" value="Unassembled WGS sequence"/>
</dbReference>
<evidence type="ECO:0000259" key="5">
    <source>
        <dbReference type="Pfam" id="PF08543"/>
    </source>
</evidence>
<protein>
    <submittedName>
        <fullName evidence="6">Pyridoxamine kinase</fullName>
        <ecNumber evidence="6">2.7.1.35</ecNumber>
    </submittedName>
</protein>
<dbReference type="RefSeq" id="WP_219481000.1">
    <property type="nucleotide sequence ID" value="NZ_JAHXCT010000003.1"/>
</dbReference>
<gene>
    <name evidence="6" type="ORF">KZO38_05665</name>
</gene>
<name>A0ABS6YCG3_9BACT</name>
<organism evidence="6 7">
    <name type="scientific">Hoylesella nanceiensis</name>
    <dbReference type="NCBI Taxonomy" id="425941"/>
    <lineage>
        <taxon>Bacteria</taxon>
        <taxon>Pseudomonadati</taxon>
        <taxon>Bacteroidota</taxon>
        <taxon>Bacteroidia</taxon>
        <taxon>Bacteroidales</taxon>
        <taxon>Prevotellaceae</taxon>
        <taxon>Hoylesella</taxon>
    </lineage>
</organism>
<evidence type="ECO:0000256" key="1">
    <source>
        <dbReference type="ARBA" id="ARBA00022679"/>
    </source>
</evidence>
<keyword evidence="1 6" id="KW-0808">Transferase</keyword>
<keyword evidence="4" id="KW-0067">ATP-binding</keyword>
<comment type="caution">
    <text evidence="6">The sequence shown here is derived from an EMBL/GenBank/DDBJ whole genome shotgun (WGS) entry which is preliminary data.</text>
</comment>
<evidence type="ECO:0000313" key="6">
    <source>
        <dbReference type="EMBL" id="MBW4769247.1"/>
    </source>
</evidence>
<accession>A0ABS6YCG3</accession>
<sequence>MSNILLINDMPGVGKVATAAMLPILSYMGHSVCNLPTALVSNTLDYGKFSILETTDYMQQVIPIWQQLGFEFNAIATGFIISEQQAKLVADYCLSEKKKKTKIFVDPIMGDNGSLYNGISHETVEMMKHLIAVADVCYPNYTEACFLTDTPFKSEGISEDEAKDLILKLKEQGAAAALITSVKVNGAMCVVGCSEERGNKDFFFLPYDEIPVRFPGTGDIFSAILMGEMMKQRSLIDSTQKAMNVVERLIKLNQHNEDKKRGIDIERHLADVL</sequence>
<feature type="domain" description="Pyridoxamine kinase/Phosphomethylpyrimidine kinase" evidence="5">
    <location>
        <begin position="42"/>
        <end position="254"/>
    </location>
</feature>
<dbReference type="PANTHER" id="PTHR10534">
    <property type="entry name" value="PYRIDOXAL KINASE"/>
    <property type="match status" value="1"/>
</dbReference>
<dbReference type="Pfam" id="PF08543">
    <property type="entry name" value="Phos_pyr_kin"/>
    <property type="match status" value="1"/>
</dbReference>
<keyword evidence="7" id="KW-1185">Reference proteome</keyword>
<keyword evidence="3 6" id="KW-0418">Kinase</keyword>
<dbReference type="NCBIfam" id="NF005491">
    <property type="entry name" value="PRK07105.1"/>
    <property type="match status" value="1"/>
</dbReference>
<evidence type="ECO:0000256" key="2">
    <source>
        <dbReference type="ARBA" id="ARBA00022741"/>
    </source>
</evidence>
<dbReference type="InterPro" id="IPR004625">
    <property type="entry name" value="PyrdxlKinase"/>
</dbReference>
<dbReference type="InterPro" id="IPR013749">
    <property type="entry name" value="PM/HMP-P_kinase-1"/>
</dbReference>
<dbReference type="GO" id="GO:0008478">
    <property type="term" value="F:pyridoxal kinase activity"/>
    <property type="evidence" value="ECO:0007669"/>
    <property type="project" value="UniProtKB-EC"/>
</dbReference>
<evidence type="ECO:0000256" key="4">
    <source>
        <dbReference type="ARBA" id="ARBA00022840"/>
    </source>
</evidence>
<evidence type="ECO:0000256" key="3">
    <source>
        <dbReference type="ARBA" id="ARBA00022777"/>
    </source>
</evidence>